<feature type="transmembrane region" description="Helical" evidence="1">
    <location>
        <begin position="75"/>
        <end position="98"/>
    </location>
</feature>
<feature type="transmembrane region" description="Helical" evidence="1">
    <location>
        <begin position="252"/>
        <end position="271"/>
    </location>
</feature>
<dbReference type="RefSeq" id="WP_130966630.1">
    <property type="nucleotide sequence ID" value="NZ_SIXI01000002.1"/>
</dbReference>
<feature type="transmembrane region" description="Helical" evidence="1">
    <location>
        <begin position="283"/>
        <end position="302"/>
    </location>
</feature>
<evidence type="ECO:0000256" key="1">
    <source>
        <dbReference type="SAM" id="Phobius"/>
    </source>
</evidence>
<sequence>MNEARSGQIRPLTGLRFIAALMVFGSHLAWVGVGPMGQGVIDQGFFGVSFFFMLSGFVLMHSYAEPLRQGHTSPWVYVGLRVARLWPLHVFMALPYLFLAARRGDLDPVAALSNLLLLQSWVPDSTVYFSLNGPTWSLSNEAFFYLAFLWLVHWPDRLRHVLTLALLTVVLTGAVCMHFWFSDAKVAGAYTLAHWLFYVFPAFRLLEFLVGMWLHDLWRQGWLNWRMPAWAAFVLLGACMLFGQQVPEPFRYSLFYLPAAVCLLVAHLGQVRTRWHAFLSSDVLQALGKASFAFYVVHMAVVRQVIKAFPWVESTAWIEVPLLLVLCCMVAWLVHRGVERPVEQAARRWLTARPPILGSAPSRAHPQAPKLG</sequence>
<evidence type="ECO:0000313" key="4">
    <source>
        <dbReference type="Proteomes" id="UP000292120"/>
    </source>
</evidence>
<feature type="transmembrane region" description="Helical" evidence="1">
    <location>
        <begin position="193"/>
        <end position="215"/>
    </location>
</feature>
<dbReference type="GO" id="GO:0009103">
    <property type="term" value="P:lipopolysaccharide biosynthetic process"/>
    <property type="evidence" value="ECO:0007669"/>
    <property type="project" value="TreeGrafter"/>
</dbReference>
<dbReference type="InterPro" id="IPR002656">
    <property type="entry name" value="Acyl_transf_3_dom"/>
</dbReference>
<keyword evidence="3" id="KW-0012">Acyltransferase</keyword>
<dbReference type="PANTHER" id="PTHR23028">
    <property type="entry name" value="ACETYLTRANSFERASE"/>
    <property type="match status" value="1"/>
</dbReference>
<accession>A0A4V2JFR8</accession>
<dbReference type="InterPro" id="IPR050879">
    <property type="entry name" value="Acyltransferase_3"/>
</dbReference>
<gene>
    <name evidence="3" type="ORF">EYS42_04225</name>
</gene>
<feature type="transmembrane region" description="Helical" evidence="1">
    <location>
        <begin position="161"/>
        <end position="181"/>
    </location>
</feature>
<keyword evidence="3" id="KW-0808">Transferase</keyword>
<feature type="transmembrane region" description="Helical" evidence="1">
    <location>
        <begin position="314"/>
        <end position="334"/>
    </location>
</feature>
<dbReference type="AlphaFoldDB" id="A0A4V2JFR8"/>
<comment type="caution">
    <text evidence="3">The sequence shown here is derived from an EMBL/GenBank/DDBJ whole genome shotgun (WGS) entry which is preliminary data.</text>
</comment>
<protein>
    <submittedName>
        <fullName evidence="3">Acyltransferase</fullName>
    </submittedName>
</protein>
<feature type="transmembrane region" description="Helical" evidence="1">
    <location>
        <begin position="227"/>
        <end position="246"/>
    </location>
</feature>
<dbReference type="OrthoDB" id="8772324at2"/>
<feature type="transmembrane region" description="Helical" evidence="1">
    <location>
        <begin position="45"/>
        <end position="63"/>
    </location>
</feature>
<dbReference type="PANTHER" id="PTHR23028:SF53">
    <property type="entry name" value="ACYL_TRANSF_3 DOMAIN-CONTAINING PROTEIN"/>
    <property type="match status" value="1"/>
</dbReference>
<keyword evidence="4" id="KW-1185">Reference proteome</keyword>
<dbReference type="GO" id="GO:0016747">
    <property type="term" value="F:acyltransferase activity, transferring groups other than amino-acyl groups"/>
    <property type="evidence" value="ECO:0007669"/>
    <property type="project" value="InterPro"/>
</dbReference>
<keyword evidence="1" id="KW-0472">Membrane</keyword>
<dbReference type="EMBL" id="SIXI01000002">
    <property type="protein sequence ID" value="TBO32416.1"/>
    <property type="molecule type" value="Genomic_DNA"/>
</dbReference>
<keyword evidence="1" id="KW-0812">Transmembrane</keyword>
<keyword evidence="1" id="KW-1133">Transmembrane helix</keyword>
<dbReference type="Proteomes" id="UP000292120">
    <property type="component" value="Unassembled WGS sequence"/>
</dbReference>
<reference evidence="3 4" key="1">
    <citation type="submission" date="2019-02" db="EMBL/GenBank/DDBJ databases">
        <title>Aquabacterium sp. strain KMB7.</title>
        <authorList>
            <person name="Chen W.-M."/>
        </authorList>
    </citation>
    <scope>NUCLEOTIDE SEQUENCE [LARGE SCALE GENOMIC DNA]</scope>
    <source>
        <strain evidence="3 4">KMB7</strain>
    </source>
</reference>
<organism evidence="3 4">
    <name type="scientific">Aquabacterium lacunae</name>
    <dbReference type="NCBI Taxonomy" id="2528630"/>
    <lineage>
        <taxon>Bacteria</taxon>
        <taxon>Pseudomonadati</taxon>
        <taxon>Pseudomonadota</taxon>
        <taxon>Betaproteobacteria</taxon>
        <taxon>Burkholderiales</taxon>
        <taxon>Aquabacterium</taxon>
    </lineage>
</organism>
<dbReference type="GO" id="GO:0016020">
    <property type="term" value="C:membrane"/>
    <property type="evidence" value="ECO:0007669"/>
    <property type="project" value="TreeGrafter"/>
</dbReference>
<evidence type="ECO:0000313" key="3">
    <source>
        <dbReference type="EMBL" id="TBO32416.1"/>
    </source>
</evidence>
<evidence type="ECO:0000259" key="2">
    <source>
        <dbReference type="Pfam" id="PF01757"/>
    </source>
</evidence>
<name>A0A4V2JFR8_9BURK</name>
<feature type="transmembrane region" description="Helical" evidence="1">
    <location>
        <begin position="12"/>
        <end position="33"/>
    </location>
</feature>
<feature type="transmembrane region" description="Helical" evidence="1">
    <location>
        <begin position="136"/>
        <end position="154"/>
    </location>
</feature>
<dbReference type="Pfam" id="PF01757">
    <property type="entry name" value="Acyl_transf_3"/>
    <property type="match status" value="1"/>
</dbReference>
<feature type="domain" description="Acyltransferase 3" evidence="2">
    <location>
        <begin position="12"/>
        <end position="335"/>
    </location>
</feature>
<proteinExistence type="predicted"/>